<feature type="compositionally biased region" description="Basic and acidic residues" evidence="5">
    <location>
        <begin position="92"/>
        <end position="101"/>
    </location>
</feature>
<dbReference type="PROSITE" id="PS00383">
    <property type="entry name" value="TYR_PHOSPHATASE_1"/>
    <property type="match status" value="1"/>
</dbReference>
<feature type="region of interest" description="Disordered" evidence="5">
    <location>
        <begin position="430"/>
        <end position="455"/>
    </location>
</feature>
<sequence length="619" mass="68270">GGYAALGTERTQNHLVPTPRLSPNVASALISCLPMPPSPLEDRIVVLQRPKTLALNLTPTFAREHHLTPRPRKDHHQLPWEESTGCSVPEQKNSDPGEHKASASSTCSHTQDRLTLHNVQGMCHEHERPQCLDLNQQRGVKQKELVYQQLKTAPTQPKGKKSSSKENTKPPEAKVPAFDSSQLSNPETGYFKGTMHPLKCGCRGCWRFVRCDDASPASCFSFKPSLRSLSCFSFKSSLRSLSCSSCSPATGKKLGCLPCTSALKSLACIACNPSTKSLSSSCSFCSSDPIVTYDPQGSSFSCNYEDDYSVRTIWPEELARKMTKSKIHQQVPLTLDCRNLMEFTKSQLQGAMHFTYSDGKGRRGLQQSKLAVLDFITSHESKDSLKRFCPKEQTDCSDTAGMSSEPQRALTNQNLHLILSPLKMDSGEPLLRKGLGSESVEQQQEGGNGTAGTPDLENAELSSILPFLFLGNEKDAQDLEHMASLNISHVINVTTHLPLYHAGTLCYKRLPATDSGKQNLRQYFEEAFEFIEEAHQCGKGVLIHCQAGVSRSATIVIAYLMKHTLMTMADAYKYVKGKRPIISPNLNFMGQLLEFETDLNSGVTPRILTPKLTGLETEV</sequence>
<dbReference type="GO" id="GO:0043409">
    <property type="term" value="P:negative regulation of MAPK cascade"/>
    <property type="evidence" value="ECO:0007669"/>
    <property type="project" value="TreeGrafter"/>
</dbReference>
<dbReference type="InterPro" id="IPR016130">
    <property type="entry name" value="Tyr_Pase_AS"/>
</dbReference>
<name>A0A6P7Z3Y5_9AMPH</name>
<proteinExistence type="inferred from homology"/>
<evidence type="ECO:0000259" key="7">
    <source>
        <dbReference type="PROSITE" id="PS50056"/>
    </source>
</evidence>
<evidence type="ECO:0000256" key="1">
    <source>
        <dbReference type="ARBA" id="ARBA00008601"/>
    </source>
</evidence>
<dbReference type="InterPro" id="IPR008343">
    <property type="entry name" value="MKP"/>
</dbReference>
<evidence type="ECO:0000313" key="9">
    <source>
        <dbReference type="RefSeq" id="XP_030074027.1"/>
    </source>
</evidence>
<keyword evidence="8" id="KW-1185">Reference proteome</keyword>
<dbReference type="InterPro" id="IPR000387">
    <property type="entry name" value="Tyr_Pase_dom"/>
</dbReference>
<evidence type="ECO:0000256" key="5">
    <source>
        <dbReference type="SAM" id="MobiDB-lite"/>
    </source>
</evidence>
<dbReference type="FunFam" id="3.90.190.10:FF:000028">
    <property type="entry name" value="Dual specificity phosphatase 10"/>
    <property type="match status" value="1"/>
</dbReference>
<dbReference type="InterPro" id="IPR020422">
    <property type="entry name" value="TYR_PHOSPHATASE_DUAL_dom"/>
</dbReference>
<dbReference type="Proteomes" id="UP000515156">
    <property type="component" value="Chromosome 11"/>
</dbReference>
<feature type="region of interest" description="Disordered" evidence="5">
    <location>
        <begin position="64"/>
        <end position="110"/>
    </location>
</feature>
<keyword evidence="3" id="KW-0378">Hydrolase</keyword>
<dbReference type="Gene3D" id="3.40.250.10">
    <property type="entry name" value="Rhodanese-like domain"/>
    <property type="match status" value="1"/>
</dbReference>
<dbReference type="AlphaFoldDB" id="A0A6P7Z3Y5"/>
<dbReference type="GO" id="GO:0008330">
    <property type="term" value="F:protein tyrosine/threonine phosphatase activity"/>
    <property type="evidence" value="ECO:0007669"/>
    <property type="project" value="TreeGrafter"/>
</dbReference>
<evidence type="ECO:0000256" key="3">
    <source>
        <dbReference type="ARBA" id="ARBA00022801"/>
    </source>
</evidence>
<keyword evidence="4" id="KW-0904">Protein phosphatase</keyword>
<dbReference type="EC" id="3.1.3.48" evidence="2"/>
<dbReference type="PRINTS" id="PR01764">
    <property type="entry name" value="MAPKPHPHTASE"/>
</dbReference>
<dbReference type="GO" id="GO:0017017">
    <property type="term" value="F:MAP kinase tyrosine/serine/threonine phosphatase activity"/>
    <property type="evidence" value="ECO:0007669"/>
    <property type="project" value="InterPro"/>
</dbReference>
<dbReference type="PANTHER" id="PTHR10159:SF314">
    <property type="entry name" value="PROTEIN-TYROSINE-PHOSPHATASE"/>
    <property type="match status" value="1"/>
</dbReference>
<evidence type="ECO:0000259" key="6">
    <source>
        <dbReference type="PROSITE" id="PS50054"/>
    </source>
</evidence>
<dbReference type="OrthoDB" id="426001at2759"/>
<feature type="domain" description="Tyrosine specific protein phosphatases" evidence="7">
    <location>
        <begin position="521"/>
        <end position="580"/>
    </location>
</feature>
<protein>
    <recommendedName>
        <fullName evidence="2">protein-tyrosine-phosphatase</fullName>
        <ecNumber evidence="2">3.1.3.48</ecNumber>
    </recommendedName>
</protein>
<accession>A0A6P7Z3Y5</accession>
<comment type="similarity">
    <text evidence="1">Belongs to the protein-tyrosine phosphatase family. Non-receptor class dual specificity subfamily.</text>
</comment>
<evidence type="ECO:0000256" key="4">
    <source>
        <dbReference type="ARBA" id="ARBA00022912"/>
    </source>
</evidence>
<organism evidence="8 9">
    <name type="scientific">Microcaecilia unicolor</name>
    <dbReference type="NCBI Taxonomy" id="1415580"/>
    <lineage>
        <taxon>Eukaryota</taxon>
        <taxon>Metazoa</taxon>
        <taxon>Chordata</taxon>
        <taxon>Craniata</taxon>
        <taxon>Vertebrata</taxon>
        <taxon>Euteleostomi</taxon>
        <taxon>Amphibia</taxon>
        <taxon>Gymnophiona</taxon>
        <taxon>Siphonopidae</taxon>
        <taxon>Microcaecilia</taxon>
    </lineage>
</organism>
<dbReference type="SUPFAM" id="SSF52799">
    <property type="entry name" value="(Phosphotyrosine protein) phosphatases II"/>
    <property type="match status" value="1"/>
</dbReference>
<dbReference type="GO" id="GO:0033550">
    <property type="term" value="F:MAP kinase tyrosine phosphatase activity"/>
    <property type="evidence" value="ECO:0007669"/>
    <property type="project" value="TreeGrafter"/>
</dbReference>
<dbReference type="InParanoid" id="A0A6P7Z3Y5"/>
<dbReference type="InterPro" id="IPR000340">
    <property type="entry name" value="Dual-sp_phosphatase_cat-dom"/>
</dbReference>
<dbReference type="GO" id="GO:0005829">
    <property type="term" value="C:cytosol"/>
    <property type="evidence" value="ECO:0007669"/>
    <property type="project" value="TreeGrafter"/>
</dbReference>
<dbReference type="PANTHER" id="PTHR10159">
    <property type="entry name" value="DUAL SPECIFICITY PROTEIN PHOSPHATASE"/>
    <property type="match status" value="1"/>
</dbReference>
<feature type="domain" description="Tyrosine-protein phosphatase" evidence="6">
    <location>
        <begin position="460"/>
        <end position="601"/>
    </location>
</feature>
<dbReference type="KEGG" id="muo:115479873"/>
<dbReference type="PROSITE" id="PS50056">
    <property type="entry name" value="TYR_PHOSPHATASE_2"/>
    <property type="match status" value="1"/>
</dbReference>
<dbReference type="PRINTS" id="PR01908">
    <property type="entry name" value="ADSPHPHTASE"/>
</dbReference>
<evidence type="ECO:0000313" key="8">
    <source>
        <dbReference type="Proteomes" id="UP000515156"/>
    </source>
</evidence>
<feature type="compositionally biased region" description="Basic and acidic residues" evidence="5">
    <location>
        <begin position="163"/>
        <end position="172"/>
    </location>
</feature>
<dbReference type="InterPro" id="IPR036873">
    <property type="entry name" value="Rhodanese-like_dom_sf"/>
</dbReference>
<dbReference type="Gene3D" id="3.90.190.10">
    <property type="entry name" value="Protein tyrosine phosphatase superfamily"/>
    <property type="match status" value="1"/>
</dbReference>
<reference evidence="9" key="2">
    <citation type="submission" date="2025-08" db="UniProtKB">
        <authorList>
            <consortium name="RefSeq"/>
        </authorList>
    </citation>
    <scope>IDENTIFICATION</scope>
</reference>
<dbReference type="PROSITE" id="PS50054">
    <property type="entry name" value="TYR_PHOSPHATASE_DUAL"/>
    <property type="match status" value="1"/>
</dbReference>
<dbReference type="Pfam" id="PF00782">
    <property type="entry name" value="DSPc"/>
    <property type="match status" value="1"/>
</dbReference>
<gene>
    <name evidence="9" type="primary">LOC115479873</name>
</gene>
<reference evidence="8" key="1">
    <citation type="submission" date="2024-06" db="UniProtKB">
        <authorList>
            <consortium name="RefSeq"/>
        </authorList>
    </citation>
    <scope>NUCLEOTIDE SEQUENCE [LARGE SCALE GENOMIC DNA]</scope>
</reference>
<dbReference type="InterPro" id="IPR029021">
    <property type="entry name" value="Prot-tyrosine_phosphatase-like"/>
</dbReference>
<feature type="region of interest" description="Disordered" evidence="5">
    <location>
        <begin position="151"/>
        <end position="181"/>
    </location>
</feature>
<feature type="non-terminal residue" evidence="9">
    <location>
        <position position="1"/>
    </location>
</feature>
<evidence type="ECO:0000256" key="2">
    <source>
        <dbReference type="ARBA" id="ARBA00013064"/>
    </source>
</evidence>
<dbReference type="GeneID" id="115479873"/>
<dbReference type="RefSeq" id="XP_030074027.1">
    <property type="nucleotide sequence ID" value="XM_030218167.1"/>
</dbReference>
<dbReference type="SMART" id="SM00195">
    <property type="entry name" value="DSPc"/>
    <property type="match status" value="1"/>
</dbReference>